<dbReference type="PATRIC" id="fig|49338.4.peg.5262"/>
<feature type="chain" id="PRO_5038706232" description="DUF2680 domain-containing protein" evidence="1">
    <location>
        <begin position="22"/>
        <end position="121"/>
    </location>
</feature>
<accession>A0A098B8S4</accession>
<name>A0A098B8S4_DESHA</name>
<reference evidence="2" key="1">
    <citation type="submission" date="2014-07" db="EMBL/GenBank/DDBJ databases">
        <authorList>
            <person name="Hornung V.Bastian."/>
        </authorList>
    </citation>
    <scope>NUCLEOTIDE SEQUENCE</scope>
    <source>
        <strain evidence="2">PCE-S</strain>
    </source>
</reference>
<organism evidence="2">
    <name type="scientific">Desulfitobacterium hafniense</name>
    <name type="common">Desulfitobacterium frappieri</name>
    <dbReference type="NCBI Taxonomy" id="49338"/>
    <lineage>
        <taxon>Bacteria</taxon>
        <taxon>Bacillati</taxon>
        <taxon>Bacillota</taxon>
        <taxon>Clostridia</taxon>
        <taxon>Eubacteriales</taxon>
        <taxon>Desulfitobacteriaceae</taxon>
        <taxon>Desulfitobacterium</taxon>
    </lineage>
</organism>
<feature type="signal peptide" evidence="1">
    <location>
        <begin position="1"/>
        <end position="21"/>
    </location>
</feature>
<dbReference type="InterPro" id="IPR024485">
    <property type="entry name" value="DUF2680"/>
</dbReference>
<keyword evidence="1" id="KW-0732">Signal</keyword>
<evidence type="ECO:0000256" key="1">
    <source>
        <dbReference type="SAM" id="SignalP"/>
    </source>
</evidence>
<dbReference type="AlphaFoldDB" id="A0A098B8S4"/>
<gene>
    <name evidence="2" type="ORF">DPCES_4891</name>
</gene>
<evidence type="ECO:0008006" key="3">
    <source>
        <dbReference type="Google" id="ProtNLM"/>
    </source>
</evidence>
<proteinExistence type="predicted"/>
<evidence type="ECO:0000313" key="2">
    <source>
        <dbReference type="EMBL" id="CDX04777.1"/>
    </source>
</evidence>
<dbReference type="EMBL" id="LK996017">
    <property type="protein sequence ID" value="CDX04777.1"/>
    <property type="molecule type" value="Genomic_DNA"/>
</dbReference>
<dbReference type="Pfam" id="PF10925">
    <property type="entry name" value="DUF2680"/>
    <property type="match status" value="1"/>
</dbReference>
<protein>
    <recommendedName>
        <fullName evidence="3">DUF2680 domain-containing protein</fullName>
    </recommendedName>
</protein>
<dbReference type="RefSeq" id="WP_011461876.1">
    <property type="nucleotide sequence ID" value="NZ_LK996017.1"/>
</dbReference>
<sequence>MKKKIALGILTIALTIGGATAAFADTDLSKADELKNLYSQLFTVQKQIVDKQVEAGAMTKEEAEYAKNSISQNQEYRDQAVNNGNLGGFYGQHCGGYGNNMMQGYGNNMMYQGPSSTNYNF</sequence>